<reference evidence="4 5" key="1">
    <citation type="submission" date="2024-01" db="EMBL/GenBank/DDBJ databases">
        <title>Complete genome of Cladobotryum mycophilum ATHUM6906.</title>
        <authorList>
            <person name="Christinaki A.C."/>
            <person name="Myridakis A.I."/>
            <person name="Kouvelis V.N."/>
        </authorList>
    </citation>
    <scope>NUCLEOTIDE SEQUENCE [LARGE SCALE GENOMIC DNA]</scope>
    <source>
        <strain evidence="4 5">ATHUM6906</strain>
    </source>
</reference>
<accession>A0ABR0T5G1</accession>
<dbReference type="SMART" id="SM00823">
    <property type="entry name" value="PKS_PP"/>
    <property type="match status" value="1"/>
</dbReference>
<dbReference type="PANTHER" id="PTHR43775:SF29">
    <property type="entry name" value="ASPERFURANONE POLYKETIDE SYNTHASE AFOG-RELATED"/>
    <property type="match status" value="1"/>
</dbReference>
<evidence type="ECO:0000259" key="3">
    <source>
        <dbReference type="PROSITE" id="PS50075"/>
    </source>
</evidence>
<keyword evidence="2" id="KW-0597">Phosphoprotein</keyword>
<dbReference type="PROSITE" id="PS50075">
    <property type="entry name" value="CARRIER"/>
    <property type="match status" value="1"/>
</dbReference>
<evidence type="ECO:0000313" key="5">
    <source>
        <dbReference type="Proteomes" id="UP001338125"/>
    </source>
</evidence>
<dbReference type="InterPro" id="IPR009081">
    <property type="entry name" value="PP-bd_ACP"/>
</dbReference>
<keyword evidence="5" id="KW-1185">Reference proteome</keyword>
<protein>
    <submittedName>
        <fullName evidence="4">Highly reducing polyketide synthase alt5</fullName>
    </submittedName>
</protein>
<dbReference type="InterPro" id="IPR020806">
    <property type="entry name" value="PKS_PP-bd"/>
</dbReference>
<dbReference type="Gene3D" id="1.10.1200.10">
    <property type="entry name" value="ACP-like"/>
    <property type="match status" value="1"/>
</dbReference>
<organism evidence="4 5">
    <name type="scientific">Cladobotryum mycophilum</name>
    <dbReference type="NCBI Taxonomy" id="491253"/>
    <lineage>
        <taxon>Eukaryota</taxon>
        <taxon>Fungi</taxon>
        <taxon>Dikarya</taxon>
        <taxon>Ascomycota</taxon>
        <taxon>Pezizomycotina</taxon>
        <taxon>Sordariomycetes</taxon>
        <taxon>Hypocreomycetidae</taxon>
        <taxon>Hypocreales</taxon>
        <taxon>Hypocreaceae</taxon>
        <taxon>Cladobotryum</taxon>
    </lineage>
</organism>
<evidence type="ECO:0000313" key="4">
    <source>
        <dbReference type="EMBL" id="KAK5999181.1"/>
    </source>
</evidence>
<sequence>MTDKDGAKELVEEALVKRLARLMMVAPEDVEISKSLSSHGIDSLIAVEVRNWIATEVGVEMSVFDILDNISIGQMARSLVEKLLAKRDGVMDGVNGVH</sequence>
<dbReference type="Pfam" id="PF23297">
    <property type="entry name" value="ACP_SdgA_C"/>
    <property type="match status" value="1"/>
</dbReference>
<name>A0ABR0T5G1_9HYPO</name>
<gene>
    <name evidence="4" type="ORF">PT974_01571</name>
</gene>
<dbReference type="InterPro" id="IPR050091">
    <property type="entry name" value="PKS_NRPS_Biosynth_Enz"/>
</dbReference>
<proteinExistence type="predicted"/>
<evidence type="ECO:0000256" key="2">
    <source>
        <dbReference type="ARBA" id="ARBA00022553"/>
    </source>
</evidence>
<keyword evidence="1" id="KW-0596">Phosphopantetheine</keyword>
<dbReference type="SUPFAM" id="SSF47336">
    <property type="entry name" value="ACP-like"/>
    <property type="match status" value="1"/>
</dbReference>
<dbReference type="Proteomes" id="UP001338125">
    <property type="component" value="Unassembled WGS sequence"/>
</dbReference>
<evidence type="ECO:0000256" key="1">
    <source>
        <dbReference type="ARBA" id="ARBA00022450"/>
    </source>
</evidence>
<dbReference type="InterPro" id="IPR036736">
    <property type="entry name" value="ACP-like_sf"/>
</dbReference>
<feature type="domain" description="Carrier" evidence="3">
    <location>
        <begin position="6"/>
        <end position="83"/>
    </location>
</feature>
<dbReference type="PANTHER" id="PTHR43775">
    <property type="entry name" value="FATTY ACID SYNTHASE"/>
    <property type="match status" value="1"/>
</dbReference>
<comment type="caution">
    <text evidence="4">The sequence shown here is derived from an EMBL/GenBank/DDBJ whole genome shotgun (WGS) entry which is preliminary data.</text>
</comment>
<dbReference type="EMBL" id="JAVFKD010000001">
    <property type="protein sequence ID" value="KAK5999181.1"/>
    <property type="molecule type" value="Genomic_DNA"/>
</dbReference>